<dbReference type="Proteomes" id="UP000054560">
    <property type="component" value="Unassembled WGS sequence"/>
</dbReference>
<dbReference type="AlphaFoldDB" id="A0A0L0FDV0"/>
<feature type="compositionally biased region" description="Polar residues" evidence="1">
    <location>
        <begin position="45"/>
        <end position="54"/>
    </location>
</feature>
<protein>
    <submittedName>
        <fullName evidence="2">Uncharacterized protein</fullName>
    </submittedName>
</protein>
<sequence>MEARIVIEVDDQPPALDRESKILSDIIRKTVMSAIPSRGNRVAGSRSQRTATRVESSHTHTIAREITHVRVVVIVGVESTEEVVVETSLIPNRRNRKLRTAHVMGEVSRDGNTKEATSQVKWCGGPCNTWRCAHLARDRYAGPPLKGIDGMGTLAPEFSVPWDDLEAYLVILGNSHALAEGHPFSVVENIPMGCDILIGYDQMQHSKWALMWCEDELIVVPHSAIKWSWLKGTIVPLSPQVKLLFGFRQPKPRAR</sequence>
<gene>
    <name evidence="2" type="ORF">SARC_12521</name>
</gene>
<feature type="non-terminal residue" evidence="2">
    <location>
        <position position="255"/>
    </location>
</feature>
<proteinExistence type="predicted"/>
<keyword evidence="3" id="KW-1185">Reference proteome</keyword>
<dbReference type="GeneID" id="25913025"/>
<dbReference type="RefSeq" id="XP_014148846.1">
    <property type="nucleotide sequence ID" value="XM_014293371.1"/>
</dbReference>
<accession>A0A0L0FDV0</accession>
<organism evidence="2 3">
    <name type="scientific">Sphaeroforma arctica JP610</name>
    <dbReference type="NCBI Taxonomy" id="667725"/>
    <lineage>
        <taxon>Eukaryota</taxon>
        <taxon>Ichthyosporea</taxon>
        <taxon>Ichthyophonida</taxon>
        <taxon>Sphaeroforma</taxon>
    </lineage>
</organism>
<dbReference type="EMBL" id="KQ243961">
    <property type="protein sequence ID" value="KNC74944.1"/>
    <property type="molecule type" value="Genomic_DNA"/>
</dbReference>
<evidence type="ECO:0000313" key="3">
    <source>
        <dbReference type="Proteomes" id="UP000054560"/>
    </source>
</evidence>
<evidence type="ECO:0000256" key="1">
    <source>
        <dbReference type="SAM" id="MobiDB-lite"/>
    </source>
</evidence>
<reference evidence="2 3" key="1">
    <citation type="submission" date="2011-02" db="EMBL/GenBank/DDBJ databases">
        <title>The Genome Sequence of Sphaeroforma arctica JP610.</title>
        <authorList>
            <consortium name="The Broad Institute Genome Sequencing Platform"/>
            <person name="Russ C."/>
            <person name="Cuomo C."/>
            <person name="Young S.K."/>
            <person name="Zeng Q."/>
            <person name="Gargeya S."/>
            <person name="Alvarado L."/>
            <person name="Berlin A."/>
            <person name="Chapman S.B."/>
            <person name="Chen Z."/>
            <person name="Freedman E."/>
            <person name="Gellesch M."/>
            <person name="Goldberg J."/>
            <person name="Griggs A."/>
            <person name="Gujja S."/>
            <person name="Heilman E."/>
            <person name="Heiman D."/>
            <person name="Howarth C."/>
            <person name="Mehta T."/>
            <person name="Neiman D."/>
            <person name="Pearson M."/>
            <person name="Roberts A."/>
            <person name="Saif S."/>
            <person name="Shea T."/>
            <person name="Shenoy N."/>
            <person name="Sisk P."/>
            <person name="Stolte C."/>
            <person name="Sykes S."/>
            <person name="White J."/>
            <person name="Yandava C."/>
            <person name="Burger G."/>
            <person name="Gray M.W."/>
            <person name="Holland P.W.H."/>
            <person name="King N."/>
            <person name="Lang F.B.F."/>
            <person name="Roger A.J."/>
            <person name="Ruiz-Trillo I."/>
            <person name="Haas B."/>
            <person name="Nusbaum C."/>
            <person name="Birren B."/>
        </authorList>
    </citation>
    <scope>NUCLEOTIDE SEQUENCE [LARGE SCALE GENOMIC DNA]</scope>
    <source>
        <strain evidence="2 3">JP610</strain>
    </source>
</reference>
<evidence type="ECO:0000313" key="2">
    <source>
        <dbReference type="EMBL" id="KNC74944.1"/>
    </source>
</evidence>
<name>A0A0L0FDV0_9EUKA</name>
<feature type="region of interest" description="Disordered" evidence="1">
    <location>
        <begin position="37"/>
        <end position="59"/>
    </location>
</feature>